<reference evidence="2 3" key="1">
    <citation type="journal article" date="2018" name="Nat. Ecol. Evol.">
        <title>Shark genomes provide insights into elasmobranch evolution and the origin of vertebrates.</title>
        <authorList>
            <person name="Hara Y"/>
            <person name="Yamaguchi K"/>
            <person name="Onimaru K"/>
            <person name="Kadota M"/>
            <person name="Koyanagi M"/>
            <person name="Keeley SD"/>
            <person name="Tatsumi K"/>
            <person name="Tanaka K"/>
            <person name="Motone F"/>
            <person name="Kageyama Y"/>
            <person name="Nozu R"/>
            <person name="Adachi N"/>
            <person name="Nishimura O"/>
            <person name="Nakagawa R"/>
            <person name="Tanegashima C"/>
            <person name="Kiyatake I"/>
            <person name="Matsumoto R"/>
            <person name="Murakumo K"/>
            <person name="Nishida K"/>
            <person name="Terakita A"/>
            <person name="Kuratani S"/>
            <person name="Sato K"/>
            <person name="Hyodo S Kuraku.S."/>
        </authorList>
    </citation>
    <scope>NUCLEOTIDE SEQUENCE [LARGE SCALE GENOMIC DNA]</scope>
</reference>
<feature type="region of interest" description="Disordered" evidence="1">
    <location>
        <begin position="129"/>
        <end position="152"/>
    </location>
</feature>
<evidence type="ECO:0000313" key="3">
    <source>
        <dbReference type="Proteomes" id="UP000287033"/>
    </source>
</evidence>
<dbReference type="OrthoDB" id="10441859at2759"/>
<name>A0A401S3J4_CHIPU</name>
<sequence length="152" mass="17389">MLRRGSTSGRGWSRASSNQTKRLKADVGMAATLDEKTVRASSESATYYHAVYQLQGQEDNRNSCPSYSSEDDCDIRCYAPVSQELEAGGQAARKRNNSEQHNSIIRTHEMYKHDLPLNSYQQSFLQHKSLHQPSEGRMDKDYRFKQNNLTPR</sequence>
<dbReference type="EMBL" id="BEZZ01000071">
    <property type="protein sequence ID" value="GCC24942.1"/>
    <property type="molecule type" value="Genomic_DNA"/>
</dbReference>
<dbReference type="AlphaFoldDB" id="A0A401S3J4"/>
<evidence type="ECO:0000313" key="2">
    <source>
        <dbReference type="EMBL" id="GCC24942.1"/>
    </source>
</evidence>
<dbReference type="Proteomes" id="UP000287033">
    <property type="component" value="Unassembled WGS sequence"/>
</dbReference>
<keyword evidence="3" id="KW-1185">Reference proteome</keyword>
<comment type="caution">
    <text evidence="2">The sequence shown here is derived from an EMBL/GenBank/DDBJ whole genome shotgun (WGS) entry which is preliminary data.</text>
</comment>
<accession>A0A401S3J4</accession>
<feature type="compositionally biased region" description="Low complexity" evidence="1">
    <location>
        <begin position="1"/>
        <end position="17"/>
    </location>
</feature>
<protein>
    <submittedName>
        <fullName evidence="2">Uncharacterized protein</fullName>
    </submittedName>
</protein>
<gene>
    <name evidence="2" type="ORF">chiPu_0003345</name>
</gene>
<proteinExistence type="predicted"/>
<organism evidence="2 3">
    <name type="scientific">Chiloscyllium punctatum</name>
    <name type="common">Brownbanded bambooshark</name>
    <name type="synonym">Hemiscyllium punctatum</name>
    <dbReference type="NCBI Taxonomy" id="137246"/>
    <lineage>
        <taxon>Eukaryota</taxon>
        <taxon>Metazoa</taxon>
        <taxon>Chordata</taxon>
        <taxon>Craniata</taxon>
        <taxon>Vertebrata</taxon>
        <taxon>Chondrichthyes</taxon>
        <taxon>Elasmobranchii</taxon>
        <taxon>Galeomorphii</taxon>
        <taxon>Galeoidea</taxon>
        <taxon>Orectolobiformes</taxon>
        <taxon>Hemiscylliidae</taxon>
        <taxon>Chiloscyllium</taxon>
    </lineage>
</organism>
<feature type="compositionally biased region" description="Basic and acidic residues" evidence="1">
    <location>
        <begin position="134"/>
        <end position="144"/>
    </location>
</feature>
<dbReference type="OMA" id="HEMYKHD"/>
<feature type="region of interest" description="Disordered" evidence="1">
    <location>
        <begin position="1"/>
        <end position="24"/>
    </location>
</feature>
<evidence type="ECO:0000256" key="1">
    <source>
        <dbReference type="SAM" id="MobiDB-lite"/>
    </source>
</evidence>